<dbReference type="InterPro" id="IPR000182">
    <property type="entry name" value="GNAT_dom"/>
</dbReference>
<protein>
    <recommendedName>
        <fullName evidence="2">N-acetyltransferase domain-containing protein</fullName>
    </recommendedName>
</protein>
<dbReference type="CDD" id="cd04301">
    <property type="entry name" value="NAT_SF"/>
    <property type="match status" value="1"/>
</dbReference>
<dbReference type="InterPro" id="IPR016181">
    <property type="entry name" value="Acyl_CoA_acyltransferase"/>
</dbReference>
<evidence type="ECO:0000256" key="1">
    <source>
        <dbReference type="ARBA" id="ARBA00022679"/>
    </source>
</evidence>
<accession>A0A0F9XI07</accession>
<sequence length="174" mass="18954">MADRPSAAADPSGLVLRDFRLSDVEAVAGFEAAIAVKSFADEAVTDPAHYRKKLTKLIKYGADWTKVAEQDDRLVGWVWVAPRQNFITGDTYADFRSMYVDGERAGATAAIALLRAVLDHCREAGYTRIVGRTASSNDAMRALYRLAGFEEKHIVYEMDIAPDSGPGTPGRALG</sequence>
<organism evidence="3">
    <name type="scientific">marine sediment metagenome</name>
    <dbReference type="NCBI Taxonomy" id="412755"/>
    <lineage>
        <taxon>unclassified sequences</taxon>
        <taxon>metagenomes</taxon>
        <taxon>ecological metagenomes</taxon>
    </lineage>
</organism>
<evidence type="ECO:0000259" key="2">
    <source>
        <dbReference type="PROSITE" id="PS51186"/>
    </source>
</evidence>
<dbReference type="Pfam" id="PF00583">
    <property type="entry name" value="Acetyltransf_1"/>
    <property type="match status" value="1"/>
</dbReference>
<dbReference type="SUPFAM" id="SSF55729">
    <property type="entry name" value="Acyl-CoA N-acyltransferases (Nat)"/>
    <property type="match status" value="1"/>
</dbReference>
<dbReference type="PROSITE" id="PS51186">
    <property type="entry name" value="GNAT"/>
    <property type="match status" value="1"/>
</dbReference>
<dbReference type="PANTHER" id="PTHR13947">
    <property type="entry name" value="GNAT FAMILY N-ACETYLTRANSFERASE"/>
    <property type="match status" value="1"/>
</dbReference>
<feature type="domain" description="N-acetyltransferase" evidence="2">
    <location>
        <begin position="14"/>
        <end position="174"/>
    </location>
</feature>
<dbReference type="GO" id="GO:0008080">
    <property type="term" value="F:N-acetyltransferase activity"/>
    <property type="evidence" value="ECO:0007669"/>
    <property type="project" value="InterPro"/>
</dbReference>
<reference evidence="3" key="1">
    <citation type="journal article" date="2015" name="Nature">
        <title>Complex archaea that bridge the gap between prokaryotes and eukaryotes.</title>
        <authorList>
            <person name="Spang A."/>
            <person name="Saw J.H."/>
            <person name="Jorgensen S.L."/>
            <person name="Zaremba-Niedzwiedzka K."/>
            <person name="Martijn J."/>
            <person name="Lind A.E."/>
            <person name="van Eijk R."/>
            <person name="Schleper C."/>
            <person name="Guy L."/>
            <person name="Ettema T.J."/>
        </authorList>
    </citation>
    <scope>NUCLEOTIDE SEQUENCE</scope>
</reference>
<name>A0A0F9XI07_9ZZZZ</name>
<dbReference type="AlphaFoldDB" id="A0A0F9XI07"/>
<gene>
    <name evidence="3" type="ORF">LCGC14_0217370</name>
</gene>
<dbReference type="Gene3D" id="3.40.630.30">
    <property type="match status" value="1"/>
</dbReference>
<proteinExistence type="predicted"/>
<comment type="caution">
    <text evidence="3">The sequence shown here is derived from an EMBL/GenBank/DDBJ whole genome shotgun (WGS) entry which is preliminary data.</text>
</comment>
<evidence type="ECO:0000313" key="3">
    <source>
        <dbReference type="EMBL" id="KKN91628.1"/>
    </source>
</evidence>
<dbReference type="EMBL" id="LAZR01000102">
    <property type="protein sequence ID" value="KKN91628.1"/>
    <property type="molecule type" value="Genomic_DNA"/>
</dbReference>
<dbReference type="InterPro" id="IPR050769">
    <property type="entry name" value="NAT_camello-type"/>
</dbReference>
<dbReference type="PANTHER" id="PTHR13947:SF37">
    <property type="entry name" value="LD18367P"/>
    <property type="match status" value="1"/>
</dbReference>
<keyword evidence="1" id="KW-0808">Transferase</keyword>